<dbReference type="Ensembl" id="ENSOTST00005068861.2">
    <property type="protein sequence ID" value="ENSOTSP00005063323.2"/>
    <property type="gene ID" value="ENSOTSG00005030315.2"/>
</dbReference>
<dbReference type="InterPro" id="IPR026060">
    <property type="entry name" value="AMY1"/>
</dbReference>
<dbReference type="AlphaFoldDB" id="A0A8C8HDJ7"/>
<name>A0A8C8HDJ7_ONCTS</name>
<reference evidence="5" key="2">
    <citation type="submission" date="2025-09" db="UniProtKB">
        <authorList>
            <consortium name="Ensembl"/>
        </authorList>
    </citation>
    <scope>IDENTIFICATION</scope>
</reference>
<comment type="similarity">
    <text evidence="2">Belongs to the AMY1 family.</text>
</comment>
<keyword evidence="3" id="KW-0539">Nucleus</keyword>
<evidence type="ECO:0000256" key="3">
    <source>
        <dbReference type="ARBA" id="ARBA00023242"/>
    </source>
</evidence>
<organism evidence="5 6">
    <name type="scientific">Oncorhynchus tshawytscha</name>
    <name type="common">Chinook salmon</name>
    <name type="synonym">Salmo tshawytscha</name>
    <dbReference type="NCBI Taxonomy" id="74940"/>
    <lineage>
        <taxon>Eukaryota</taxon>
        <taxon>Metazoa</taxon>
        <taxon>Chordata</taxon>
        <taxon>Craniata</taxon>
        <taxon>Vertebrata</taxon>
        <taxon>Euteleostomi</taxon>
        <taxon>Actinopterygii</taxon>
        <taxon>Neopterygii</taxon>
        <taxon>Teleostei</taxon>
        <taxon>Protacanthopterygii</taxon>
        <taxon>Salmoniformes</taxon>
        <taxon>Salmonidae</taxon>
        <taxon>Salmoninae</taxon>
        <taxon>Oncorhynchus</taxon>
    </lineage>
</organism>
<dbReference type="GO" id="GO:0005634">
    <property type="term" value="C:nucleus"/>
    <property type="evidence" value="ECO:0007669"/>
    <property type="project" value="UniProtKB-SubCell"/>
</dbReference>
<dbReference type="Proteomes" id="UP000694402">
    <property type="component" value="Unassembled WGS sequence"/>
</dbReference>
<feature type="coiled-coil region" evidence="4">
    <location>
        <begin position="100"/>
        <end position="127"/>
    </location>
</feature>
<dbReference type="GO" id="GO:0003713">
    <property type="term" value="F:transcription coactivator activity"/>
    <property type="evidence" value="ECO:0007669"/>
    <property type="project" value="InterPro"/>
</dbReference>
<sequence>MDFRKQRHADMGTSLSINVLTLGDSLSSELVSTEPVLGYTQASESKREQFRRYLEKAGVLDSLTSVLVALYEETEKPNNALESSFLKQHLGVAGQESADTEALQQELRDMRQRCELLAEENKDLKNRLQRYEPAQEDGAAE</sequence>
<proteinExistence type="inferred from homology"/>
<evidence type="ECO:0008006" key="7">
    <source>
        <dbReference type="Google" id="ProtNLM"/>
    </source>
</evidence>
<dbReference type="CDD" id="cd21937">
    <property type="entry name" value="ZIP_MycBP-like"/>
    <property type="match status" value="1"/>
</dbReference>
<protein>
    <recommendedName>
        <fullName evidence="7">c-Myc-binding protein</fullName>
    </recommendedName>
</protein>
<keyword evidence="4" id="KW-0175">Coiled coil</keyword>
<dbReference type="PRINTS" id="PR02028">
    <property type="entry name" value="CMYCBINDINGP"/>
</dbReference>
<evidence type="ECO:0000256" key="4">
    <source>
        <dbReference type="SAM" id="Coils"/>
    </source>
</evidence>
<dbReference type="PANTHER" id="PTHR13168:SF0">
    <property type="entry name" value="C-MYC-BINDING PROTEIN"/>
    <property type="match status" value="1"/>
</dbReference>
<evidence type="ECO:0000313" key="6">
    <source>
        <dbReference type="Proteomes" id="UP000694402"/>
    </source>
</evidence>
<reference evidence="5" key="1">
    <citation type="submission" date="2025-08" db="UniProtKB">
        <authorList>
            <consortium name="Ensembl"/>
        </authorList>
    </citation>
    <scope>IDENTIFICATION</scope>
</reference>
<comment type="subcellular location">
    <subcellularLocation>
        <location evidence="1">Nucleus</location>
    </subcellularLocation>
</comment>
<evidence type="ECO:0000313" key="5">
    <source>
        <dbReference type="Ensembl" id="ENSOTSP00005063323.2"/>
    </source>
</evidence>
<gene>
    <name evidence="5" type="primary">POLR2D</name>
</gene>
<dbReference type="GeneTree" id="ENSGT00390000017974"/>
<dbReference type="PANTHER" id="PTHR13168">
    <property type="entry name" value="ASSOCIATE OF C-MYC AMY-1"/>
    <property type="match status" value="1"/>
</dbReference>
<accession>A0A8C8HDJ7</accession>
<keyword evidence="6" id="KW-1185">Reference proteome</keyword>
<evidence type="ECO:0000256" key="1">
    <source>
        <dbReference type="ARBA" id="ARBA00004123"/>
    </source>
</evidence>
<dbReference type="Gene3D" id="6.10.250.1060">
    <property type="match status" value="1"/>
</dbReference>
<evidence type="ECO:0000256" key="2">
    <source>
        <dbReference type="ARBA" id="ARBA00009389"/>
    </source>
</evidence>